<dbReference type="InterPro" id="IPR008942">
    <property type="entry name" value="ENTH_VHS"/>
</dbReference>
<dbReference type="Gene3D" id="1.25.40.90">
    <property type="match status" value="1"/>
</dbReference>
<evidence type="ECO:0000313" key="4">
    <source>
        <dbReference type="Proteomes" id="UP001600064"/>
    </source>
</evidence>
<feature type="compositionally biased region" description="Pro residues" evidence="1">
    <location>
        <begin position="403"/>
        <end position="412"/>
    </location>
</feature>
<evidence type="ECO:0000256" key="1">
    <source>
        <dbReference type="SAM" id="MobiDB-lite"/>
    </source>
</evidence>
<keyword evidence="4" id="KW-1185">Reference proteome</keyword>
<evidence type="ECO:0000259" key="2">
    <source>
        <dbReference type="PROSITE" id="PS51391"/>
    </source>
</evidence>
<reference evidence="3 4" key="1">
    <citation type="journal article" date="2024" name="Commun. Biol.">
        <title>Comparative genomic analysis of thermophilic fungi reveals convergent evolutionary adaptations and gene losses.</title>
        <authorList>
            <person name="Steindorff A.S."/>
            <person name="Aguilar-Pontes M.V."/>
            <person name="Robinson A.J."/>
            <person name="Andreopoulos B."/>
            <person name="LaButti K."/>
            <person name="Kuo A."/>
            <person name="Mondo S."/>
            <person name="Riley R."/>
            <person name="Otillar R."/>
            <person name="Haridas S."/>
            <person name="Lipzen A."/>
            <person name="Grimwood J."/>
            <person name="Schmutz J."/>
            <person name="Clum A."/>
            <person name="Reid I.D."/>
            <person name="Moisan M.C."/>
            <person name="Butler G."/>
            <person name="Nguyen T.T.M."/>
            <person name="Dewar K."/>
            <person name="Conant G."/>
            <person name="Drula E."/>
            <person name="Henrissat B."/>
            <person name="Hansel C."/>
            <person name="Singer S."/>
            <person name="Hutchinson M.I."/>
            <person name="de Vries R.P."/>
            <person name="Natvig D.O."/>
            <person name="Powell A.J."/>
            <person name="Tsang A."/>
            <person name="Grigoriev I.V."/>
        </authorList>
    </citation>
    <scope>NUCLEOTIDE SEQUENCE [LARGE SCALE GENOMIC DNA]</scope>
    <source>
        <strain evidence="3 4">ATCC 22073</strain>
    </source>
</reference>
<organism evidence="3 4">
    <name type="scientific">Remersonia thermophila</name>
    <dbReference type="NCBI Taxonomy" id="72144"/>
    <lineage>
        <taxon>Eukaryota</taxon>
        <taxon>Fungi</taxon>
        <taxon>Dikarya</taxon>
        <taxon>Ascomycota</taxon>
        <taxon>Pezizomycotina</taxon>
        <taxon>Sordariomycetes</taxon>
        <taxon>Sordariomycetidae</taxon>
        <taxon>Sordariales</taxon>
        <taxon>Sordariales incertae sedis</taxon>
        <taxon>Remersonia</taxon>
    </lineage>
</organism>
<comment type="caution">
    <text evidence="3">The sequence shown here is derived from an EMBL/GenBank/DDBJ whole genome shotgun (WGS) entry which is preliminary data.</text>
</comment>
<sequence>MAPAELIVAKTALSGALFRPDPRPCSRDDIESLFSLVSSAITECSPSNVQRCKQWALNNLVSSSARVTAFAKYLVALAKSLGGDADAAAPTSRAGRVPSARRRRLHLLYLLNDVLYHVKFRSRDDAWAQKLEPWLPALVKTAASFNNCPKHMRKLQSLIDLWEDKGYFSDGVIPKLRLAVQEGPSSAGQDAAENAVDTSAGAVAKAAKTAPWVLPAMHGDPTTPWYDLPAGNWLPVLEPNSARPMNPSMIKPLVLSQGPADKALVNAAKDLLAAVDRIYSTDGGHDENAAFDINQLGERIDTDEVTGEAMGGETYYGWSRAFCEKMKRRGRNENEQDDRGRTSSSRSYSRAETRSRSRRRGHSEALQTSKDVSFSPGSTPWSESVKNPRQRPVAEPATRTQEPQPPPLPDKVPVPLSFQIPQQQALPAPKPLLRLTLSISIPIPIPDKVPIPIPIPLPLPKLAQVSEPSASTAAAAAAAARAATAGVFCSRRRRSATAAVSGSMARSPSTAGAAASWRRLPAGVARAGQGRISRSARRLVGGREERWEVRW</sequence>
<dbReference type="GeneID" id="98124480"/>
<dbReference type="Pfam" id="PF04818">
    <property type="entry name" value="CID"/>
    <property type="match status" value="1"/>
</dbReference>
<protein>
    <recommendedName>
        <fullName evidence="2">CID domain-containing protein</fullName>
    </recommendedName>
</protein>
<accession>A0ABR4DE19</accession>
<feature type="region of interest" description="Disordered" evidence="1">
    <location>
        <begin position="329"/>
        <end position="412"/>
    </location>
</feature>
<dbReference type="PANTHER" id="PTHR12323:SF0">
    <property type="entry name" value="CALCIUM HOMEOSTASIS ENDOPLASMIC RETICULUM PROTEIN"/>
    <property type="match status" value="1"/>
</dbReference>
<name>A0ABR4DE19_9PEZI</name>
<dbReference type="PROSITE" id="PS51391">
    <property type="entry name" value="CID"/>
    <property type="match status" value="1"/>
</dbReference>
<dbReference type="PANTHER" id="PTHR12323">
    <property type="entry name" value="SR-RELATED CTD ASSOCIATED FACTOR 6"/>
    <property type="match status" value="1"/>
</dbReference>
<feature type="compositionally biased region" description="Polar residues" evidence="1">
    <location>
        <begin position="366"/>
        <end position="387"/>
    </location>
</feature>
<dbReference type="RefSeq" id="XP_070867334.1">
    <property type="nucleotide sequence ID" value="XM_071009836.1"/>
</dbReference>
<dbReference type="EMBL" id="JAZGUE010000003">
    <property type="protein sequence ID" value="KAL2268610.1"/>
    <property type="molecule type" value="Genomic_DNA"/>
</dbReference>
<evidence type="ECO:0000313" key="3">
    <source>
        <dbReference type="EMBL" id="KAL2268610.1"/>
    </source>
</evidence>
<feature type="compositionally biased region" description="Basic and acidic residues" evidence="1">
    <location>
        <begin position="331"/>
        <end position="341"/>
    </location>
</feature>
<feature type="domain" description="CID" evidence="2">
    <location>
        <begin position="25"/>
        <end position="184"/>
    </location>
</feature>
<dbReference type="Proteomes" id="UP001600064">
    <property type="component" value="Unassembled WGS sequence"/>
</dbReference>
<proteinExistence type="predicted"/>
<gene>
    <name evidence="3" type="ORF">VTJ83DRAFT_3456</name>
</gene>
<dbReference type="InterPro" id="IPR006569">
    <property type="entry name" value="CID_dom"/>
</dbReference>